<dbReference type="GO" id="GO:0008270">
    <property type="term" value="F:zinc ion binding"/>
    <property type="evidence" value="ECO:0007669"/>
    <property type="project" value="UniProtKB-KW"/>
</dbReference>
<dbReference type="InterPro" id="IPR001841">
    <property type="entry name" value="Znf_RING"/>
</dbReference>
<dbReference type="Proteomes" id="UP001634394">
    <property type="component" value="Unassembled WGS sequence"/>
</dbReference>
<evidence type="ECO:0000256" key="4">
    <source>
        <dbReference type="SAM" id="MobiDB-lite"/>
    </source>
</evidence>
<gene>
    <name evidence="6" type="ORF">ACJMK2_005970</name>
</gene>
<evidence type="ECO:0000256" key="3">
    <source>
        <dbReference type="PROSITE-ProRule" id="PRU00175"/>
    </source>
</evidence>
<evidence type="ECO:0000259" key="5">
    <source>
        <dbReference type="PROSITE" id="PS50089"/>
    </source>
</evidence>
<feature type="domain" description="RING-type" evidence="5">
    <location>
        <begin position="404"/>
        <end position="443"/>
    </location>
</feature>
<dbReference type="Gene3D" id="3.30.40.10">
    <property type="entry name" value="Zinc/RING finger domain, C3HC4 (zinc finger)"/>
    <property type="match status" value="1"/>
</dbReference>
<keyword evidence="1 3" id="KW-0479">Metal-binding</keyword>
<evidence type="ECO:0000313" key="7">
    <source>
        <dbReference type="Proteomes" id="UP001634394"/>
    </source>
</evidence>
<dbReference type="SUPFAM" id="SSF57850">
    <property type="entry name" value="RING/U-box"/>
    <property type="match status" value="1"/>
</dbReference>
<dbReference type="PANTHER" id="PTHR46519">
    <property type="entry name" value="RING/U-BOX SUPERFAMILY PROTEIN"/>
    <property type="match status" value="1"/>
</dbReference>
<feature type="compositionally biased region" description="Polar residues" evidence="4">
    <location>
        <begin position="142"/>
        <end position="154"/>
    </location>
</feature>
<name>A0ABD3VTB7_SINWO</name>
<keyword evidence="1 3" id="KW-0863">Zinc-finger</keyword>
<dbReference type="AlphaFoldDB" id="A0ABD3VTB7"/>
<evidence type="ECO:0000313" key="6">
    <source>
        <dbReference type="EMBL" id="KAL3864273.1"/>
    </source>
</evidence>
<protein>
    <recommendedName>
        <fullName evidence="5">RING-type domain-containing protein</fullName>
    </recommendedName>
</protein>
<feature type="region of interest" description="Disordered" evidence="4">
    <location>
        <begin position="139"/>
        <end position="190"/>
    </location>
</feature>
<keyword evidence="2" id="KW-0862">Zinc</keyword>
<comment type="caution">
    <text evidence="6">The sequence shown here is derived from an EMBL/GenBank/DDBJ whole genome shotgun (WGS) entry which is preliminary data.</text>
</comment>
<dbReference type="InterPro" id="IPR013083">
    <property type="entry name" value="Znf_RING/FYVE/PHD"/>
</dbReference>
<proteinExistence type="predicted"/>
<evidence type="ECO:0000256" key="2">
    <source>
        <dbReference type="ARBA" id="ARBA00022833"/>
    </source>
</evidence>
<dbReference type="SMART" id="SM00184">
    <property type="entry name" value="RING"/>
    <property type="match status" value="1"/>
</dbReference>
<dbReference type="CDD" id="cd16647">
    <property type="entry name" value="mRING-HC-C3HC5_NEU1"/>
    <property type="match status" value="1"/>
</dbReference>
<dbReference type="EMBL" id="JBJQND010000010">
    <property type="protein sequence ID" value="KAL3864273.1"/>
    <property type="molecule type" value="Genomic_DNA"/>
</dbReference>
<dbReference type="Pfam" id="PF13920">
    <property type="entry name" value="zf-C3HC4_3"/>
    <property type="match status" value="1"/>
</dbReference>
<reference evidence="6 7" key="1">
    <citation type="submission" date="2024-11" db="EMBL/GenBank/DDBJ databases">
        <title>Chromosome-level genome assembly of the freshwater bivalve Anodonta woodiana.</title>
        <authorList>
            <person name="Chen X."/>
        </authorList>
    </citation>
    <scope>NUCLEOTIDE SEQUENCE [LARGE SCALE GENOMIC DNA]</scope>
    <source>
        <strain evidence="6">MN2024</strain>
        <tissue evidence="6">Gills</tissue>
    </source>
</reference>
<feature type="region of interest" description="Disordered" evidence="4">
    <location>
        <begin position="1"/>
        <end position="34"/>
    </location>
</feature>
<keyword evidence="7" id="KW-1185">Reference proteome</keyword>
<organism evidence="6 7">
    <name type="scientific">Sinanodonta woodiana</name>
    <name type="common">Chinese pond mussel</name>
    <name type="synonym">Anodonta woodiana</name>
    <dbReference type="NCBI Taxonomy" id="1069815"/>
    <lineage>
        <taxon>Eukaryota</taxon>
        <taxon>Metazoa</taxon>
        <taxon>Spiralia</taxon>
        <taxon>Lophotrochozoa</taxon>
        <taxon>Mollusca</taxon>
        <taxon>Bivalvia</taxon>
        <taxon>Autobranchia</taxon>
        <taxon>Heteroconchia</taxon>
        <taxon>Palaeoheterodonta</taxon>
        <taxon>Unionida</taxon>
        <taxon>Unionoidea</taxon>
        <taxon>Unionidae</taxon>
        <taxon>Unioninae</taxon>
        <taxon>Sinanodonta</taxon>
    </lineage>
</organism>
<dbReference type="PROSITE" id="PS50089">
    <property type="entry name" value="ZF_RING_2"/>
    <property type="match status" value="1"/>
</dbReference>
<dbReference type="PANTHER" id="PTHR46519:SF2">
    <property type="entry name" value="RING_U-BOX SUPERFAMILY PROTEIN"/>
    <property type="match status" value="1"/>
</dbReference>
<sequence length="458" mass="51260">MAEGGEISFGSEKSTESSSSSTADNMEMESADTGMDRFLERARTDTLFELRRLQHGDKPVTGQNHRENIGEFLHKRLEARANAEATGKENVPLNSPNVEEHRPEAIVIEIQGLSQQQRVSGILQTAQFRRHLENIIRGSLPTVRSTNQHTARTSTPPVPPPLADTLPVSQNEPSEIDQQSQSSSSSLQRNNTVFESVERISLVEESPAVTVPRPANDRDQEQVINWNDITDIQHENLVQEISELVHRRLVTSSLDSEFRQNLELHVQQRVHSTQADGSRVQEFVRSIPQSQPHIRNDFSNLGLPVSNQFGENWDNISVTSISAAAVPYTQTNLYMSREIHSLKAQLEEMKNMMKVSFDLQLDIQRAIRQEVAAAMTQALASGGLNSAATSYQPVRSTPVNDTHCLICLDNFSDSVLYQCGHMCVCYTCGRNLMDRNSTCPVCRAPIRDIIRAYKSNDI</sequence>
<evidence type="ECO:0000256" key="1">
    <source>
        <dbReference type="ARBA" id="ARBA00022771"/>
    </source>
</evidence>
<accession>A0ABD3VTB7</accession>